<feature type="domain" description="Thiopeptide-type bacteriocin biosynthesis" evidence="1">
    <location>
        <begin position="13"/>
        <end position="274"/>
    </location>
</feature>
<evidence type="ECO:0000313" key="2">
    <source>
        <dbReference type="EMBL" id="AQX00498.1"/>
    </source>
</evidence>
<dbReference type="RefSeq" id="WP_078395227.1">
    <property type="nucleotide sequence ID" value="NZ_CP016374.1"/>
</dbReference>
<proteinExistence type="predicted"/>
<accession>A0AAU8V6P3</accession>
<dbReference type="NCBIfam" id="TIGR03891">
    <property type="entry name" value="thiopep_ocin"/>
    <property type="match status" value="1"/>
</dbReference>
<evidence type="ECO:0000259" key="1">
    <source>
        <dbReference type="Pfam" id="PF14028"/>
    </source>
</evidence>
<sequence length="288" mass="34698">MEVKRSFLPGNQWLYLKIYTGVKTADIILEEVIDPLTISLLDDKSISQWFFIRYHDPQPHLRIRLHINKPQNYHNILNRLTLTLEKYIDSEEISNIVNDTYIRELERYGETTIPYAETLFFHSSLLSLTFLWADDEEKIIIILFYIDQLFSQIGLSVNEKLQWIKDYNASFKEEFNADKNLNQQLDKKYRISYPKFQDFLLSPESKECRDLILENLNLSIHALENICNSYDENTNPRSLKFFFQSIFHMAINRIFISEQRLFEMIIYDYLHRYYKSSYYSEKNAQHYI</sequence>
<name>A0AAU8V6P3_9FLAO</name>
<gene>
    <name evidence="2" type="ORF">BBD32_02950</name>
</gene>
<evidence type="ECO:0000313" key="3">
    <source>
        <dbReference type="Proteomes" id="UP000190848"/>
    </source>
</evidence>
<dbReference type="AlphaFoldDB" id="A0AAU8V6P3"/>
<organism evidence="2 3">
    <name type="scientific">Elizabethkingia anophelis</name>
    <dbReference type="NCBI Taxonomy" id="1117645"/>
    <lineage>
        <taxon>Bacteria</taxon>
        <taxon>Pseudomonadati</taxon>
        <taxon>Bacteroidota</taxon>
        <taxon>Flavobacteriia</taxon>
        <taxon>Flavobacteriales</taxon>
        <taxon>Weeksellaceae</taxon>
        <taxon>Elizabethkingia</taxon>
    </lineage>
</organism>
<dbReference type="Proteomes" id="UP000190848">
    <property type="component" value="Chromosome"/>
</dbReference>
<protein>
    <submittedName>
        <fullName evidence="2">Lantibiotic dehydratase</fullName>
    </submittedName>
</protein>
<dbReference type="Pfam" id="PF14028">
    <property type="entry name" value="Lant_dehydr_C"/>
    <property type="match status" value="1"/>
</dbReference>
<dbReference type="InterPro" id="IPR023809">
    <property type="entry name" value="Thiopep_bacteriocin_synth_dom"/>
</dbReference>
<dbReference type="EMBL" id="CP016374">
    <property type="protein sequence ID" value="AQX00498.1"/>
    <property type="molecule type" value="Genomic_DNA"/>
</dbReference>
<reference evidence="2 3" key="1">
    <citation type="submission" date="2016-07" db="EMBL/GenBank/DDBJ databases">
        <title>Revisiting the taxonomy of the Elizabethkingia Genus using Whole-Genome Sequencing, Optical Mapping, and MALDI-TOF, along with proposal of three novel Elizabethkingia species: Elizabethkingia bruuniana sp. nov., Elizabethkingia ursingii sp. nov., and Elizabethkingia occulta sp. nov.</title>
        <authorList>
            <person name="Nicholson A.C."/>
        </authorList>
    </citation>
    <scope>NUCLEOTIDE SEQUENCE [LARGE SCALE GENOMIC DNA]</scope>
    <source>
        <strain evidence="2 3">F3201</strain>
    </source>
</reference>